<evidence type="ECO:0000313" key="3">
    <source>
        <dbReference type="Proteomes" id="UP000807469"/>
    </source>
</evidence>
<gene>
    <name evidence="2" type="ORF">BDN70DRAFT_887515</name>
</gene>
<dbReference type="EMBL" id="MU155595">
    <property type="protein sequence ID" value="KAF9471975.1"/>
    <property type="molecule type" value="Genomic_DNA"/>
</dbReference>
<keyword evidence="1" id="KW-0472">Membrane</keyword>
<protein>
    <submittedName>
        <fullName evidence="2">Uncharacterized protein</fullName>
    </submittedName>
</protein>
<sequence length="235" mass="25915">MVAVDSSAAKVLQRMSLLLMRPAAYRALQSVYDGPVQEYAISKRSFWGQRSLYYWIAFLSNVLLVLCGLSGYVLSSDRDSSHEPKNCVRFTIVAVYTVPAMLVTGALASTSLYSSLWLSGKLLGDSGKHIQLALFAAAMNALTFLFMDIYALVLDNPESRFGTKDDIRNTLLHFIIILASVSTISLLTSAWITYYQKPSPALLLPLTAPVVTPPIWNADEETPNPSEEQPFVKSP</sequence>
<organism evidence="2 3">
    <name type="scientific">Pholiota conissans</name>
    <dbReference type="NCBI Taxonomy" id="109636"/>
    <lineage>
        <taxon>Eukaryota</taxon>
        <taxon>Fungi</taxon>
        <taxon>Dikarya</taxon>
        <taxon>Basidiomycota</taxon>
        <taxon>Agaricomycotina</taxon>
        <taxon>Agaricomycetes</taxon>
        <taxon>Agaricomycetidae</taxon>
        <taxon>Agaricales</taxon>
        <taxon>Agaricineae</taxon>
        <taxon>Strophariaceae</taxon>
        <taxon>Pholiota</taxon>
    </lineage>
</organism>
<feature type="transmembrane region" description="Helical" evidence="1">
    <location>
        <begin position="130"/>
        <end position="151"/>
    </location>
</feature>
<keyword evidence="1" id="KW-0812">Transmembrane</keyword>
<feature type="transmembrane region" description="Helical" evidence="1">
    <location>
        <begin position="94"/>
        <end position="118"/>
    </location>
</feature>
<keyword evidence="3" id="KW-1185">Reference proteome</keyword>
<dbReference type="AlphaFoldDB" id="A0A9P5YNR6"/>
<reference evidence="2" key="1">
    <citation type="submission" date="2020-11" db="EMBL/GenBank/DDBJ databases">
        <authorList>
            <consortium name="DOE Joint Genome Institute"/>
            <person name="Ahrendt S."/>
            <person name="Riley R."/>
            <person name="Andreopoulos W."/>
            <person name="Labutti K."/>
            <person name="Pangilinan J."/>
            <person name="Ruiz-Duenas F.J."/>
            <person name="Barrasa J.M."/>
            <person name="Sanchez-Garcia M."/>
            <person name="Camarero S."/>
            <person name="Miyauchi S."/>
            <person name="Serrano A."/>
            <person name="Linde D."/>
            <person name="Babiker R."/>
            <person name="Drula E."/>
            <person name="Ayuso-Fernandez I."/>
            <person name="Pacheco R."/>
            <person name="Padilla G."/>
            <person name="Ferreira P."/>
            <person name="Barriuso J."/>
            <person name="Kellner H."/>
            <person name="Castanera R."/>
            <person name="Alfaro M."/>
            <person name="Ramirez L."/>
            <person name="Pisabarro A.G."/>
            <person name="Kuo A."/>
            <person name="Tritt A."/>
            <person name="Lipzen A."/>
            <person name="He G."/>
            <person name="Yan M."/>
            <person name="Ng V."/>
            <person name="Cullen D."/>
            <person name="Martin F."/>
            <person name="Rosso M.-N."/>
            <person name="Henrissat B."/>
            <person name="Hibbett D."/>
            <person name="Martinez A.T."/>
            <person name="Grigoriev I.V."/>
        </authorList>
    </citation>
    <scope>NUCLEOTIDE SEQUENCE</scope>
    <source>
        <strain evidence="2">CIRM-BRFM 674</strain>
    </source>
</reference>
<dbReference type="OrthoDB" id="10434994at2759"/>
<feature type="transmembrane region" description="Helical" evidence="1">
    <location>
        <begin position="52"/>
        <end position="74"/>
    </location>
</feature>
<dbReference type="Proteomes" id="UP000807469">
    <property type="component" value="Unassembled WGS sequence"/>
</dbReference>
<proteinExistence type="predicted"/>
<keyword evidence="1" id="KW-1133">Transmembrane helix</keyword>
<evidence type="ECO:0000313" key="2">
    <source>
        <dbReference type="EMBL" id="KAF9471975.1"/>
    </source>
</evidence>
<accession>A0A9P5YNR6</accession>
<evidence type="ECO:0000256" key="1">
    <source>
        <dbReference type="SAM" id="Phobius"/>
    </source>
</evidence>
<feature type="transmembrane region" description="Helical" evidence="1">
    <location>
        <begin position="171"/>
        <end position="194"/>
    </location>
</feature>
<name>A0A9P5YNR6_9AGAR</name>
<comment type="caution">
    <text evidence="2">The sequence shown here is derived from an EMBL/GenBank/DDBJ whole genome shotgun (WGS) entry which is preliminary data.</text>
</comment>